<keyword evidence="4" id="KW-0503">Monooxygenase</keyword>
<proteinExistence type="predicted"/>
<gene>
    <name evidence="5" type="ORF">B0T25DRAFT_563719</name>
</gene>
<keyword evidence="1" id="KW-0479">Metal-binding</keyword>
<organism evidence="5 6">
    <name type="scientific">Lasiosphaeria hispida</name>
    <dbReference type="NCBI Taxonomy" id="260671"/>
    <lineage>
        <taxon>Eukaryota</taxon>
        <taxon>Fungi</taxon>
        <taxon>Dikarya</taxon>
        <taxon>Ascomycota</taxon>
        <taxon>Pezizomycotina</taxon>
        <taxon>Sordariomycetes</taxon>
        <taxon>Sordariomycetidae</taxon>
        <taxon>Sordariales</taxon>
        <taxon>Lasiosphaeriaceae</taxon>
        <taxon>Lasiosphaeria</taxon>
    </lineage>
</organism>
<comment type="caution">
    <text evidence="5">The sequence shown here is derived from an EMBL/GenBank/DDBJ whole genome shotgun (WGS) entry which is preliminary data.</text>
</comment>
<dbReference type="GO" id="GO:0046872">
    <property type="term" value="F:metal ion binding"/>
    <property type="evidence" value="ECO:0007669"/>
    <property type="project" value="UniProtKB-KW"/>
</dbReference>
<protein>
    <submittedName>
        <fullName evidence="5">Uncharacterized protein</fullName>
    </submittedName>
</protein>
<evidence type="ECO:0000256" key="4">
    <source>
        <dbReference type="ARBA" id="ARBA00023033"/>
    </source>
</evidence>
<dbReference type="AlphaFoldDB" id="A0AAJ0HXI2"/>
<dbReference type="Proteomes" id="UP001275084">
    <property type="component" value="Unassembled WGS sequence"/>
</dbReference>
<reference evidence="5" key="2">
    <citation type="submission" date="2023-06" db="EMBL/GenBank/DDBJ databases">
        <authorList>
            <consortium name="Lawrence Berkeley National Laboratory"/>
            <person name="Haridas S."/>
            <person name="Hensen N."/>
            <person name="Bonometti L."/>
            <person name="Westerberg I."/>
            <person name="Brannstrom I.O."/>
            <person name="Guillou S."/>
            <person name="Cros-Aarteil S."/>
            <person name="Calhoun S."/>
            <person name="Kuo A."/>
            <person name="Mondo S."/>
            <person name="Pangilinan J."/>
            <person name="Riley R."/>
            <person name="Labutti K."/>
            <person name="Andreopoulos B."/>
            <person name="Lipzen A."/>
            <person name="Chen C."/>
            <person name="Yanf M."/>
            <person name="Daum C."/>
            <person name="Ng V."/>
            <person name="Clum A."/>
            <person name="Steindorff A."/>
            <person name="Ohm R."/>
            <person name="Martin F."/>
            <person name="Silar P."/>
            <person name="Natvig D."/>
            <person name="Lalanne C."/>
            <person name="Gautier V."/>
            <person name="Ament-Velasquez S.L."/>
            <person name="Kruys A."/>
            <person name="Hutchinson M.I."/>
            <person name="Powell A.J."/>
            <person name="Barry K."/>
            <person name="Miller A.N."/>
            <person name="Grigoriev I.V."/>
            <person name="Debuchy R."/>
            <person name="Gladieux P."/>
            <person name="Thoren M.H."/>
            <person name="Johannesson H."/>
        </authorList>
    </citation>
    <scope>NUCLEOTIDE SEQUENCE</scope>
    <source>
        <strain evidence="5">CBS 955.72</strain>
    </source>
</reference>
<sequence length="118" mass="12731">MGRIWSLLTDCGNKQWTSTTPQGLAPGNYLIRHECAQVVVTGSGTATPDTSYKAAIPGYCKDSDANIKVPINNCQIPHKYAIPRPPIFKGTGAKRVGDFTASKSHQNILTLHTNVHGL</sequence>
<keyword evidence="3" id="KW-0186">Copper</keyword>
<evidence type="ECO:0000256" key="1">
    <source>
        <dbReference type="ARBA" id="ARBA00022723"/>
    </source>
</evidence>
<evidence type="ECO:0000256" key="3">
    <source>
        <dbReference type="ARBA" id="ARBA00023008"/>
    </source>
</evidence>
<reference evidence="5" key="1">
    <citation type="journal article" date="2023" name="Mol. Phylogenet. Evol.">
        <title>Genome-scale phylogeny and comparative genomics of the fungal order Sordariales.</title>
        <authorList>
            <person name="Hensen N."/>
            <person name="Bonometti L."/>
            <person name="Westerberg I."/>
            <person name="Brannstrom I.O."/>
            <person name="Guillou S."/>
            <person name="Cros-Aarteil S."/>
            <person name="Calhoun S."/>
            <person name="Haridas S."/>
            <person name="Kuo A."/>
            <person name="Mondo S."/>
            <person name="Pangilinan J."/>
            <person name="Riley R."/>
            <person name="LaButti K."/>
            <person name="Andreopoulos B."/>
            <person name="Lipzen A."/>
            <person name="Chen C."/>
            <person name="Yan M."/>
            <person name="Daum C."/>
            <person name="Ng V."/>
            <person name="Clum A."/>
            <person name="Steindorff A."/>
            <person name="Ohm R.A."/>
            <person name="Martin F."/>
            <person name="Silar P."/>
            <person name="Natvig D.O."/>
            <person name="Lalanne C."/>
            <person name="Gautier V."/>
            <person name="Ament-Velasquez S.L."/>
            <person name="Kruys A."/>
            <person name="Hutchinson M.I."/>
            <person name="Powell A.J."/>
            <person name="Barry K."/>
            <person name="Miller A.N."/>
            <person name="Grigoriev I.V."/>
            <person name="Debuchy R."/>
            <person name="Gladieux P."/>
            <person name="Hiltunen Thoren M."/>
            <person name="Johannesson H."/>
        </authorList>
    </citation>
    <scope>NUCLEOTIDE SEQUENCE</scope>
    <source>
        <strain evidence="5">CBS 955.72</strain>
    </source>
</reference>
<dbReference type="PANTHER" id="PTHR33353:SF19">
    <property type="entry name" value="GLYCOSYLHYDROLASE FAMILY 61-8 PROTEIN"/>
    <property type="match status" value="1"/>
</dbReference>
<dbReference type="GO" id="GO:0004497">
    <property type="term" value="F:monooxygenase activity"/>
    <property type="evidence" value="ECO:0007669"/>
    <property type="project" value="UniProtKB-KW"/>
</dbReference>
<evidence type="ECO:0000313" key="6">
    <source>
        <dbReference type="Proteomes" id="UP001275084"/>
    </source>
</evidence>
<dbReference type="InterPro" id="IPR049892">
    <property type="entry name" value="AA9"/>
</dbReference>
<keyword evidence="2" id="KW-0560">Oxidoreductase</keyword>
<evidence type="ECO:0000313" key="5">
    <source>
        <dbReference type="EMBL" id="KAK3364717.1"/>
    </source>
</evidence>
<accession>A0AAJ0HXI2</accession>
<dbReference type="PANTHER" id="PTHR33353">
    <property type="entry name" value="PUTATIVE (AFU_ORTHOLOGUE AFUA_1G12560)-RELATED"/>
    <property type="match status" value="1"/>
</dbReference>
<name>A0AAJ0HXI2_9PEZI</name>
<dbReference type="EMBL" id="JAUIQD010000001">
    <property type="protein sequence ID" value="KAK3364717.1"/>
    <property type="molecule type" value="Genomic_DNA"/>
</dbReference>
<dbReference type="Gene3D" id="2.70.50.70">
    <property type="match status" value="1"/>
</dbReference>
<evidence type="ECO:0000256" key="2">
    <source>
        <dbReference type="ARBA" id="ARBA00023002"/>
    </source>
</evidence>
<keyword evidence="6" id="KW-1185">Reference proteome</keyword>